<dbReference type="EMBL" id="FMWG01000015">
    <property type="protein sequence ID" value="SCZ72679.1"/>
    <property type="molecule type" value="Genomic_DNA"/>
</dbReference>
<gene>
    <name evidence="2" type="ORF">SAMN04488118_1158</name>
</gene>
<feature type="compositionally biased region" description="Polar residues" evidence="1">
    <location>
        <begin position="165"/>
        <end position="175"/>
    </location>
</feature>
<keyword evidence="3" id="KW-1185">Reference proteome</keyword>
<feature type="region of interest" description="Disordered" evidence="1">
    <location>
        <begin position="138"/>
        <end position="175"/>
    </location>
</feature>
<proteinExistence type="predicted"/>
<dbReference type="STRING" id="1156985.SAMN04488118_1158"/>
<accession>A0A1G5RHF0</accession>
<evidence type="ECO:0000256" key="1">
    <source>
        <dbReference type="SAM" id="MobiDB-lite"/>
    </source>
</evidence>
<protein>
    <submittedName>
        <fullName evidence="2">Uncharacterized protein</fullName>
    </submittedName>
</protein>
<evidence type="ECO:0000313" key="3">
    <source>
        <dbReference type="Proteomes" id="UP000198767"/>
    </source>
</evidence>
<dbReference type="OrthoDB" id="7876736at2"/>
<sequence>MSLSPYDAVRETYRLAFQQSLQRDLVTQKDWEQYLGIAHEAATRTDQENTSFQQDYKHRLIEAYDVILREQNARKLNHPKPSWAVNTPLEDTTLSNERLNLMARNRVQADHDARLLMIRTDEMDQYQGLSKDLAARAKIRSQARDQRKDQAKEAFAQVKTKDPQHTPSRSGPTRS</sequence>
<reference evidence="2 3" key="1">
    <citation type="submission" date="2016-10" db="EMBL/GenBank/DDBJ databases">
        <authorList>
            <person name="de Groot N.N."/>
        </authorList>
    </citation>
    <scope>NUCLEOTIDE SEQUENCE [LARGE SCALE GENOMIC DNA]</scope>
    <source>
        <strain evidence="2 3">U95</strain>
    </source>
</reference>
<name>A0A1G5RHF0_9RHOB</name>
<organism evidence="2 3">
    <name type="scientific">Epibacterium ulvae</name>
    <dbReference type="NCBI Taxonomy" id="1156985"/>
    <lineage>
        <taxon>Bacteria</taxon>
        <taxon>Pseudomonadati</taxon>
        <taxon>Pseudomonadota</taxon>
        <taxon>Alphaproteobacteria</taxon>
        <taxon>Rhodobacterales</taxon>
        <taxon>Roseobacteraceae</taxon>
        <taxon>Epibacterium</taxon>
    </lineage>
</organism>
<evidence type="ECO:0000313" key="2">
    <source>
        <dbReference type="EMBL" id="SCZ72679.1"/>
    </source>
</evidence>
<dbReference type="RefSeq" id="WP_139163232.1">
    <property type="nucleotide sequence ID" value="NZ_FMWG01000015.1"/>
</dbReference>
<feature type="compositionally biased region" description="Basic and acidic residues" evidence="1">
    <location>
        <begin position="142"/>
        <end position="152"/>
    </location>
</feature>
<dbReference type="AlphaFoldDB" id="A0A1G5RHF0"/>
<dbReference type="Proteomes" id="UP000198767">
    <property type="component" value="Unassembled WGS sequence"/>
</dbReference>